<dbReference type="GO" id="GO:0051539">
    <property type="term" value="F:4 iron, 4 sulfur cluster binding"/>
    <property type="evidence" value="ECO:0007669"/>
    <property type="project" value="UniProtKB-KW"/>
</dbReference>
<evidence type="ECO:0000256" key="4">
    <source>
        <dbReference type="ARBA" id="ARBA00022801"/>
    </source>
</evidence>
<keyword evidence="3" id="KW-0227">DNA damage</keyword>
<dbReference type="GO" id="GO:0006284">
    <property type="term" value="P:base-excision repair"/>
    <property type="evidence" value="ECO:0007669"/>
    <property type="project" value="InterPro"/>
</dbReference>
<dbReference type="Gene3D" id="3.40.470.10">
    <property type="entry name" value="Uracil-DNA glycosylase-like domain"/>
    <property type="match status" value="1"/>
</dbReference>
<dbReference type="PANTHER" id="PTHR33693">
    <property type="entry name" value="TYPE-5 URACIL-DNA GLYCOSYLASE"/>
    <property type="match status" value="1"/>
</dbReference>
<dbReference type="GO" id="GO:0033958">
    <property type="term" value="F:DNA-deoxyinosine glycosylase activity"/>
    <property type="evidence" value="ECO:0007669"/>
    <property type="project" value="InterPro"/>
</dbReference>
<dbReference type="SUPFAM" id="SSF52141">
    <property type="entry name" value="Uracil-DNA glycosylase-like"/>
    <property type="match status" value="1"/>
</dbReference>
<dbReference type="SMART" id="SM00987">
    <property type="entry name" value="UreE_C"/>
    <property type="match status" value="1"/>
</dbReference>
<dbReference type="EMBL" id="CACVAY010000072">
    <property type="protein sequence ID" value="CAA6815537.1"/>
    <property type="molecule type" value="Genomic_DNA"/>
</dbReference>
<accession>A0A6S6TGF8</accession>
<dbReference type="AlphaFoldDB" id="A0A6S6TGF8"/>
<keyword evidence="1" id="KW-0004">4Fe-4S</keyword>
<evidence type="ECO:0000256" key="5">
    <source>
        <dbReference type="ARBA" id="ARBA00023004"/>
    </source>
</evidence>
<dbReference type="InterPro" id="IPR036895">
    <property type="entry name" value="Uracil-DNA_glycosylase-like_sf"/>
</dbReference>
<keyword evidence="4" id="KW-0378">Hydrolase</keyword>
<dbReference type="PANTHER" id="PTHR33693:SF3">
    <property type="entry name" value="TYPE-5 URACIL-DNA GLYCOSYLASE"/>
    <property type="match status" value="1"/>
</dbReference>
<dbReference type="GO" id="GO:0046872">
    <property type="term" value="F:metal ion binding"/>
    <property type="evidence" value="ECO:0007669"/>
    <property type="project" value="UniProtKB-KW"/>
</dbReference>
<evidence type="ECO:0000256" key="3">
    <source>
        <dbReference type="ARBA" id="ARBA00022763"/>
    </source>
</evidence>
<evidence type="ECO:0000256" key="8">
    <source>
        <dbReference type="ARBA" id="ARBA00023779"/>
    </source>
</evidence>
<evidence type="ECO:0000256" key="9">
    <source>
        <dbReference type="ARBA" id="ARBA00023887"/>
    </source>
</evidence>
<feature type="domain" description="Uracil-DNA glycosylase-like" evidence="10">
    <location>
        <begin position="33"/>
        <end position="199"/>
    </location>
</feature>
<keyword evidence="6" id="KW-0411">Iron-sulfur</keyword>
<reference evidence="11" key="1">
    <citation type="submission" date="2020-01" db="EMBL/GenBank/DDBJ databases">
        <authorList>
            <person name="Meier V. D."/>
            <person name="Meier V D."/>
        </authorList>
    </citation>
    <scope>NUCLEOTIDE SEQUENCE</scope>
    <source>
        <strain evidence="11">HLG_WM_MAG_07</strain>
    </source>
</reference>
<dbReference type="InterPro" id="IPR044147">
    <property type="entry name" value="UdgB-like"/>
</dbReference>
<evidence type="ECO:0000256" key="7">
    <source>
        <dbReference type="ARBA" id="ARBA00023204"/>
    </source>
</evidence>
<organism evidence="11">
    <name type="scientific">uncultured Thiotrichaceae bacterium</name>
    <dbReference type="NCBI Taxonomy" id="298394"/>
    <lineage>
        <taxon>Bacteria</taxon>
        <taxon>Pseudomonadati</taxon>
        <taxon>Pseudomonadota</taxon>
        <taxon>Gammaproteobacteria</taxon>
        <taxon>Thiotrichales</taxon>
        <taxon>Thiotrichaceae</taxon>
        <taxon>environmental samples</taxon>
    </lineage>
</organism>
<keyword evidence="7" id="KW-0234">DNA repair</keyword>
<evidence type="ECO:0000256" key="6">
    <source>
        <dbReference type="ARBA" id="ARBA00023014"/>
    </source>
</evidence>
<gene>
    <name evidence="11" type="ORF">HELGO_WM16425</name>
</gene>
<protein>
    <recommendedName>
        <fullName evidence="9">Type-5 uracil-DNA glycosylase</fullName>
    </recommendedName>
</protein>
<evidence type="ECO:0000256" key="2">
    <source>
        <dbReference type="ARBA" id="ARBA00022723"/>
    </source>
</evidence>
<name>A0A6S6TGF8_9GAMM</name>
<sequence length="208" mass="22949">MKFDSECQCCKRSAAFLDDTKAKYPDYYCGPVPAFGDEKSAFLIVGLAPGLHGANATARPFTGDDSGALLYEALYQFGFSSAAKSVAIDDGLQLNNCRITNAVKCLPPENKPLTSEIKTCNPFLRTELMELPKNSVVLVLGGVAHNAVLRALDKPLSSCKFGHANEFSLEHIRLIDSYHCSRYNTQTKRLTPEMFRGVFKRVQEMLAE</sequence>
<dbReference type="GO" id="GO:0004844">
    <property type="term" value="F:uracil DNA N-glycosylase activity"/>
    <property type="evidence" value="ECO:0007669"/>
    <property type="project" value="InterPro"/>
</dbReference>
<dbReference type="CDD" id="cd10031">
    <property type="entry name" value="UDG-F5_TTUDGB_like"/>
    <property type="match status" value="1"/>
</dbReference>
<evidence type="ECO:0000256" key="1">
    <source>
        <dbReference type="ARBA" id="ARBA00022485"/>
    </source>
</evidence>
<dbReference type="InterPro" id="IPR051536">
    <property type="entry name" value="UDG_Type-4/5"/>
</dbReference>
<evidence type="ECO:0000259" key="10">
    <source>
        <dbReference type="SMART" id="SM00986"/>
    </source>
</evidence>
<dbReference type="InterPro" id="IPR005122">
    <property type="entry name" value="Uracil-DNA_glycosylase-like"/>
</dbReference>
<proteinExistence type="inferred from homology"/>
<dbReference type="Pfam" id="PF03167">
    <property type="entry name" value="UDG"/>
    <property type="match status" value="1"/>
</dbReference>
<dbReference type="SMART" id="SM00986">
    <property type="entry name" value="UDG"/>
    <property type="match status" value="1"/>
</dbReference>
<evidence type="ECO:0000313" key="11">
    <source>
        <dbReference type="EMBL" id="CAA6815537.1"/>
    </source>
</evidence>
<keyword evidence="5" id="KW-0408">Iron</keyword>
<keyword evidence="2" id="KW-0479">Metal-binding</keyword>
<comment type="similarity">
    <text evidence="8">Belongs to the uracil-DNA glycosylase (UDG) superfamily. Type 5 (UDGb) family.</text>
</comment>